<accession>A0A518ATY3</accession>
<protein>
    <submittedName>
        <fullName evidence="1">Phage-related minor tail protein</fullName>
    </submittedName>
</protein>
<gene>
    <name evidence="1" type="ORF">Pan181_44160</name>
</gene>
<reference evidence="1 2" key="1">
    <citation type="submission" date="2019-02" db="EMBL/GenBank/DDBJ databases">
        <title>Deep-cultivation of Planctomycetes and their phenomic and genomic characterization uncovers novel biology.</title>
        <authorList>
            <person name="Wiegand S."/>
            <person name="Jogler M."/>
            <person name="Boedeker C."/>
            <person name="Pinto D."/>
            <person name="Vollmers J."/>
            <person name="Rivas-Marin E."/>
            <person name="Kohn T."/>
            <person name="Peeters S.H."/>
            <person name="Heuer A."/>
            <person name="Rast P."/>
            <person name="Oberbeckmann S."/>
            <person name="Bunk B."/>
            <person name="Jeske O."/>
            <person name="Meyerdierks A."/>
            <person name="Storesund J.E."/>
            <person name="Kallscheuer N."/>
            <person name="Luecker S."/>
            <person name="Lage O.M."/>
            <person name="Pohl T."/>
            <person name="Merkel B.J."/>
            <person name="Hornburger P."/>
            <person name="Mueller R.-W."/>
            <person name="Bruemmer F."/>
            <person name="Labrenz M."/>
            <person name="Spormann A.M."/>
            <person name="Op den Camp H."/>
            <person name="Overmann J."/>
            <person name="Amann R."/>
            <person name="Jetten M.S.M."/>
            <person name="Mascher T."/>
            <person name="Medema M.H."/>
            <person name="Devos D.P."/>
            <person name="Kaster A.-K."/>
            <person name="Ovreas L."/>
            <person name="Rohde M."/>
            <person name="Galperin M.Y."/>
            <person name="Jogler C."/>
        </authorList>
    </citation>
    <scope>NUCLEOTIDE SEQUENCE [LARGE SCALE GENOMIC DNA]</scope>
    <source>
        <strain evidence="1 2">Pan181</strain>
    </source>
</reference>
<evidence type="ECO:0000313" key="2">
    <source>
        <dbReference type="Proteomes" id="UP000315750"/>
    </source>
</evidence>
<dbReference type="KEGG" id="amuc:Pan181_44160"/>
<organism evidence="1 2">
    <name type="scientific">Aeoliella mucimassa</name>
    <dbReference type="NCBI Taxonomy" id="2527972"/>
    <lineage>
        <taxon>Bacteria</taxon>
        <taxon>Pseudomonadati</taxon>
        <taxon>Planctomycetota</taxon>
        <taxon>Planctomycetia</taxon>
        <taxon>Pirellulales</taxon>
        <taxon>Lacipirellulaceae</taxon>
        <taxon>Aeoliella</taxon>
    </lineage>
</organism>
<sequence>MGTKFELQGSGRGAVELIRQLNAELDKSEQQGAGAAKGLAKLKSEAERFAATGDKVEQYNHKLARLAQYVEKGALEQGKAEAAANRWRQQLDRLDPKLREAAESERKLAAESERVKQALRQQGETLKQSLETPQESFNRKLRETIKLHRADAISVETRRRRIAQLRGELHAATSATKGMFSKQVLSGLAAGVTGLLSVGSAASTAMQTLRQMEQTAQSASSAVVESLGSLGELQQVSDSPEDYLANLGVAREAVKRGIFENYSQGGDFAIAVKNAGYSKEDVRALLDIGENRQIAGDKLIEFGKSASKVGNLYDGRYSLREIADRVSVSSKETQVSAAETAQASTKFGQQSRELKFTGDSSMAALAVLEKQAGNIDQAGTQLGAFYNSLLRRGLAKGTLVETLDSIQSQVDAGSTAINVLGESNAAMAFSALQNDRAGFARIRSNLAAADGYLDARRFIDVDPSVSAANMVPGSAGRLKDAALKYGDIESASEAAANDIEAAWLRRGHPTMAAIGRGLTNTQDALGDDRSIVLGAARNEYIGLENRLGYAKYLQSTPGNANEAIVLQRLIPLLEEQLEVQKRSLGIQEQNELDKGSERVPVRVYGTPEKSAGELLYERYGTTQQE</sequence>
<dbReference type="Proteomes" id="UP000315750">
    <property type="component" value="Chromosome"/>
</dbReference>
<keyword evidence="2" id="KW-1185">Reference proteome</keyword>
<dbReference type="RefSeq" id="WP_145249800.1">
    <property type="nucleotide sequence ID" value="NZ_CP036278.1"/>
</dbReference>
<name>A0A518ATY3_9BACT</name>
<dbReference type="AlphaFoldDB" id="A0A518ATY3"/>
<dbReference type="EMBL" id="CP036278">
    <property type="protein sequence ID" value="QDU58183.1"/>
    <property type="molecule type" value="Genomic_DNA"/>
</dbReference>
<proteinExistence type="predicted"/>
<evidence type="ECO:0000313" key="1">
    <source>
        <dbReference type="EMBL" id="QDU58183.1"/>
    </source>
</evidence>